<dbReference type="RefSeq" id="WP_170130855.1">
    <property type="nucleotide sequence ID" value="NZ_QJSX01000002.1"/>
</dbReference>
<dbReference type="InterPro" id="IPR001173">
    <property type="entry name" value="Glyco_trans_2-like"/>
</dbReference>
<evidence type="ECO:0000313" key="3">
    <source>
        <dbReference type="Proteomes" id="UP000248326"/>
    </source>
</evidence>
<accession>A0A318SAQ3</accession>
<comment type="caution">
    <text evidence="2">The sequence shown here is derived from an EMBL/GenBank/DDBJ whole genome shotgun (WGS) entry which is preliminary data.</text>
</comment>
<dbReference type="Proteomes" id="UP000248326">
    <property type="component" value="Unassembled WGS sequence"/>
</dbReference>
<dbReference type="EMBL" id="QJSX01000002">
    <property type="protein sequence ID" value="PYE55642.1"/>
    <property type="molecule type" value="Genomic_DNA"/>
</dbReference>
<name>A0A318SAQ3_9DEIO</name>
<dbReference type="Gene3D" id="3.90.550.10">
    <property type="entry name" value="Spore Coat Polysaccharide Biosynthesis Protein SpsA, Chain A"/>
    <property type="match status" value="1"/>
</dbReference>
<dbReference type="SUPFAM" id="SSF53448">
    <property type="entry name" value="Nucleotide-diphospho-sugar transferases"/>
    <property type="match status" value="1"/>
</dbReference>
<dbReference type="PANTHER" id="PTHR22916:SF3">
    <property type="entry name" value="UDP-GLCNAC:BETAGAL BETA-1,3-N-ACETYLGLUCOSAMINYLTRANSFERASE-LIKE PROTEIN 1"/>
    <property type="match status" value="1"/>
</dbReference>
<dbReference type="PANTHER" id="PTHR22916">
    <property type="entry name" value="GLYCOSYLTRANSFERASE"/>
    <property type="match status" value="1"/>
</dbReference>
<protein>
    <submittedName>
        <fullName evidence="2">Glycosyl transferase family 2</fullName>
    </submittedName>
</protein>
<organism evidence="2 3">
    <name type="scientific">Deinococcus yavapaiensis KR-236</name>
    <dbReference type="NCBI Taxonomy" id="694435"/>
    <lineage>
        <taxon>Bacteria</taxon>
        <taxon>Thermotogati</taxon>
        <taxon>Deinococcota</taxon>
        <taxon>Deinococci</taxon>
        <taxon>Deinococcales</taxon>
        <taxon>Deinococcaceae</taxon>
        <taxon>Deinococcus</taxon>
    </lineage>
</organism>
<dbReference type="CDD" id="cd00761">
    <property type="entry name" value="Glyco_tranf_GTA_type"/>
    <property type="match status" value="1"/>
</dbReference>
<evidence type="ECO:0000313" key="2">
    <source>
        <dbReference type="EMBL" id="PYE55642.1"/>
    </source>
</evidence>
<dbReference type="AlphaFoldDB" id="A0A318SAQ3"/>
<feature type="domain" description="Glycosyltransferase 2-like" evidence="1">
    <location>
        <begin position="12"/>
        <end position="178"/>
    </location>
</feature>
<sequence>MLESLPRHERVSIFTVTYNQEAYIGPCIESVLRQTYSNWEMIIVDDGSTDRTWDVVQQYARADTRIKPHRRENKGIFALADAYNWMMDHSDGAIIAILDGDDLWREDKLAVQTRYHLEEKYEFTFGVCKTVSGNGESDLGMIPNASDRKAIAEFERSNRLGQEYLRGSFPISAVTCMVTRSSLENVQGFKQPSYLPTTDYPTWVYVLAHQPKAHFIEQELGTWRLQAGQTTWKRAKEMALGALRFSKEFVGTENDAMVMSANRRNFISDSLYRHAIYNLSQREYGEVWATFLDLARMQAGRQLFRLTSVALVRALRRVLHGPTARKEVV</sequence>
<proteinExistence type="predicted"/>
<keyword evidence="2" id="KW-0808">Transferase</keyword>
<dbReference type="GO" id="GO:0016758">
    <property type="term" value="F:hexosyltransferase activity"/>
    <property type="evidence" value="ECO:0007669"/>
    <property type="project" value="UniProtKB-ARBA"/>
</dbReference>
<reference evidence="2 3" key="1">
    <citation type="submission" date="2018-06" db="EMBL/GenBank/DDBJ databases">
        <title>Genomic Encyclopedia of Type Strains, Phase IV (KMG-IV): sequencing the most valuable type-strain genomes for metagenomic binning, comparative biology and taxonomic classification.</title>
        <authorList>
            <person name="Goeker M."/>
        </authorList>
    </citation>
    <scope>NUCLEOTIDE SEQUENCE [LARGE SCALE GENOMIC DNA]</scope>
    <source>
        <strain evidence="2 3">DSM 18048</strain>
    </source>
</reference>
<dbReference type="InterPro" id="IPR029044">
    <property type="entry name" value="Nucleotide-diphossugar_trans"/>
</dbReference>
<gene>
    <name evidence="2" type="ORF">DES52_1025</name>
</gene>
<evidence type="ECO:0000259" key="1">
    <source>
        <dbReference type="Pfam" id="PF00535"/>
    </source>
</evidence>
<keyword evidence="3" id="KW-1185">Reference proteome</keyword>
<dbReference type="Pfam" id="PF00535">
    <property type="entry name" value="Glycos_transf_2"/>
    <property type="match status" value="1"/>
</dbReference>